<dbReference type="Proteomes" id="UP000219338">
    <property type="component" value="Unassembled WGS sequence"/>
</dbReference>
<organism evidence="1 2">
    <name type="scientific">Armillaria ostoyae</name>
    <name type="common">Armillaria root rot fungus</name>
    <dbReference type="NCBI Taxonomy" id="47428"/>
    <lineage>
        <taxon>Eukaryota</taxon>
        <taxon>Fungi</taxon>
        <taxon>Dikarya</taxon>
        <taxon>Basidiomycota</taxon>
        <taxon>Agaricomycotina</taxon>
        <taxon>Agaricomycetes</taxon>
        <taxon>Agaricomycetidae</taxon>
        <taxon>Agaricales</taxon>
        <taxon>Marasmiineae</taxon>
        <taxon>Physalacriaceae</taxon>
        <taxon>Armillaria</taxon>
    </lineage>
</organism>
<evidence type="ECO:0000313" key="2">
    <source>
        <dbReference type="Proteomes" id="UP000219338"/>
    </source>
</evidence>
<evidence type="ECO:0000313" key="1">
    <source>
        <dbReference type="EMBL" id="SJL16859.1"/>
    </source>
</evidence>
<accession>A0A284S785</accession>
<reference evidence="2" key="1">
    <citation type="journal article" date="2017" name="Nat. Ecol. Evol.">
        <title>Genome expansion and lineage-specific genetic innovations in the forest pathogenic fungi Armillaria.</title>
        <authorList>
            <person name="Sipos G."/>
            <person name="Prasanna A.N."/>
            <person name="Walter M.C."/>
            <person name="O'Connor E."/>
            <person name="Balint B."/>
            <person name="Krizsan K."/>
            <person name="Kiss B."/>
            <person name="Hess J."/>
            <person name="Varga T."/>
            <person name="Slot J."/>
            <person name="Riley R."/>
            <person name="Boka B."/>
            <person name="Rigling D."/>
            <person name="Barry K."/>
            <person name="Lee J."/>
            <person name="Mihaltcheva S."/>
            <person name="LaButti K."/>
            <person name="Lipzen A."/>
            <person name="Waldron R."/>
            <person name="Moloney N.M."/>
            <person name="Sperisen C."/>
            <person name="Kredics L."/>
            <person name="Vagvoelgyi C."/>
            <person name="Patrignani A."/>
            <person name="Fitzpatrick D."/>
            <person name="Nagy I."/>
            <person name="Doyle S."/>
            <person name="Anderson J.B."/>
            <person name="Grigoriev I.V."/>
            <person name="Gueldener U."/>
            <person name="Muensterkoetter M."/>
            <person name="Nagy L.G."/>
        </authorList>
    </citation>
    <scope>NUCLEOTIDE SEQUENCE [LARGE SCALE GENOMIC DNA]</scope>
    <source>
        <strain evidence="2">C18/9</strain>
    </source>
</reference>
<keyword evidence="2" id="KW-1185">Reference proteome</keyword>
<gene>
    <name evidence="1" type="ORF">ARMOST_20389</name>
</gene>
<dbReference type="EMBL" id="FUEG01000038">
    <property type="protein sequence ID" value="SJL16859.1"/>
    <property type="molecule type" value="Genomic_DNA"/>
</dbReference>
<dbReference type="AlphaFoldDB" id="A0A284S785"/>
<proteinExistence type="predicted"/>
<dbReference type="OrthoDB" id="10614275at2759"/>
<protein>
    <submittedName>
        <fullName evidence="1">Uncharacterized protein</fullName>
    </submittedName>
</protein>
<sequence>MASFLSLTQPFPYYFFAGATPKLLIEMMDELGRGGTVDEREFTRRSRRRRVRKLELAALLSLAYTFSGTLPEAGPTVYKSLSLAIRSFEYTFFDPFIRSTRHISGSTLLYNQGKTCFVFVSQELYGIMMPPAGTLMRDETDDRPYYSCHLVCISSSRDSRPDTGVGTWSLSEFAYRGFLGTEVGSGDEIYPHYGPRCFKQGPFTGSDSNYSRTGYSVLVSTSDAPSPPYEINVNRRAIALSEGNSVVSTTKVHCNQTDVSLRNEEEWFACHGWNVPPLFLVSFIGYCESAIFP</sequence>
<name>A0A284S785_ARMOS</name>